<dbReference type="InterPro" id="IPR006020">
    <property type="entry name" value="PTB/PI_dom"/>
</dbReference>
<feature type="region of interest" description="Disordered" evidence="1">
    <location>
        <begin position="107"/>
        <end position="130"/>
    </location>
</feature>
<gene>
    <name evidence="3" type="ORF">CHIRRI_LOCUS8055</name>
</gene>
<feature type="region of interest" description="Disordered" evidence="1">
    <location>
        <begin position="658"/>
        <end position="717"/>
    </location>
</feature>
<evidence type="ECO:0000256" key="1">
    <source>
        <dbReference type="SAM" id="MobiDB-lite"/>
    </source>
</evidence>
<feature type="compositionally biased region" description="Basic and acidic residues" evidence="1">
    <location>
        <begin position="482"/>
        <end position="497"/>
    </location>
</feature>
<protein>
    <recommendedName>
        <fullName evidence="2">PID domain-containing protein</fullName>
    </recommendedName>
</protein>
<reference evidence="3" key="2">
    <citation type="submission" date="2022-10" db="EMBL/GenBank/DDBJ databases">
        <authorList>
            <consortium name="ENA_rothamsted_submissions"/>
            <consortium name="culmorum"/>
            <person name="King R."/>
        </authorList>
    </citation>
    <scope>NUCLEOTIDE SEQUENCE</scope>
</reference>
<name>A0A9P0J0B7_9DIPT</name>
<feature type="compositionally biased region" description="Basic and acidic residues" evidence="1">
    <location>
        <begin position="672"/>
        <end position="684"/>
    </location>
</feature>
<feature type="compositionally biased region" description="Basic and acidic residues" evidence="1">
    <location>
        <begin position="464"/>
        <end position="473"/>
    </location>
</feature>
<evidence type="ECO:0000313" key="3">
    <source>
        <dbReference type="EMBL" id="CAH1721649.1"/>
    </source>
</evidence>
<evidence type="ECO:0000313" key="4">
    <source>
        <dbReference type="Proteomes" id="UP001153620"/>
    </source>
</evidence>
<feature type="compositionally biased region" description="Low complexity" evidence="1">
    <location>
        <begin position="816"/>
        <end position="842"/>
    </location>
</feature>
<feature type="region of interest" description="Disordered" evidence="1">
    <location>
        <begin position="812"/>
        <end position="857"/>
    </location>
</feature>
<feature type="region of interest" description="Disordered" evidence="1">
    <location>
        <begin position="378"/>
        <end position="501"/>
    </location>
</feature>
<dbReference type="EMBL" id="OU895878">
    <property type="protein sequence ID" value="CAH1721649.1"/>
    <property type="molecule type" value="Genomic_DNA"/>
</dbReference>
<feature type="region of interest" description="Disordered" evidence="1">
    <location>
        <begin position="910"/>
        <end position="952"/>
    </location>
</feature>
<reference evidence="3" key="1">
    <citation type="submission" date="2022-01" db="EMBL/GenBank/DDBJ databases">
        <authorList>
            <person name="King R."/>
        </authorList>
    </citation>
    <scope>NUCLEOTIDE SEQUENCE</scope>
</reference>
<sequence>MVTAVSKNMSRGDSSIKTTTTTIIAKKLESINGSISSASGFRLLIEANGGLGANLTTTTAHYSGSGSMGSMGLEMCETVSTVSKNSIYKQRIDAMFDDSRSIISQRSLRERRRASSISGGSISGRSNRQSHDRLQAITENEFNNVSPSNSVKNSVQAQIEKMFTEIANDSPTASIGNCFSIHYLGALPLTTKVTSLVGLQDPLRQLYLNNAGHETKNAGTLDISPKGLRISLANGRDQQITPFQNIAVWSAVKFVVSQSEGGAAFLPLITDPENIDKAILFKPLSVADKRRLSSSLHSPLFAVVMKSPNIAKQLECHGFICQSSEDAIVIAATLYQSLMAYMGSSQNQRTRKPKNRNGIGCMSIASSSAATNALISTKSSFRGSRSGSTRSKHNYPAIPPPARPPRKKRSASNSLSSDSDVIQSLGINGKGQHPDFDTSSDEVNKNHNTKKAPPLPLNPPNINRRPDRSRRGDGNLSGKSKSSTERRLSKGRSEKTDPYSLKDGCGDILTKVAIPRSGSFLNTAGLARYKSRATRRNLTGKSVTGANNGGGGSPLGFSELFNEFRLQENLHSLDEILNAIINTDGMSFNDLKPIYKEFLLKLAVTLTKDELYQRSKSIMRRQKKKKLKRKNSNVMSHPAKIIGAISLKNVFKLGKFRNKKPSLSPSPTKLNADGRKLNESDTKGKSKRPNRSRIGTSGSEISVRRTETAMNGHNRNSSSGYVSCSECSYDSDNCTCNSADRCYCSLGAGDINAKLNKAEEERRSPSCNSDDKCYCSMGETVEGGSTTWCEDSDSCASASRCYCTLHDRKSRKKKSNSNNTVLTINNNNSNKNNNNNNNSTTNIGEGGTRKSKPNRSRKVDKLALDYELFTANGSGRHVKPTEALSVKKSVEMAAVFADVKLSQTTDITSLQPSKDIKAHKSKHHHKKHHNANNNNNDTVDENKKFLNPKNDDYYLKANGSNDVILRKDLDLSNKRAALKSDGYYQPVGQRPVSASLEDSLGYLP</sequence>
<feature type="compositionally biased region" description="Low complexity" evidence="1">
    <location>
        <begin position="411"/>
        <end position="424"/>
    </location>
</feature>
<keyword evidence="4" id="KW-1185">Reference proteome</keyword>
<dbReference type="PANTHER" id="PTHR21219:SF4">
    <property type="entry name" value="PID DOMAIN-CONTAINING PROTEIN"/>
    <property type="match status" value="1"/>
</dbReference>
<evidence type="ECO:0000259" key="2">
    <source>
        <dbReference type="SMART" id="SM00462"/>
    </source>
</evidence>
<dbReference type="AlphaFoldDB" id="A0A9P0J0B7"/>
<feature type="compositionally biased region" description="Low complexity" evidence="1">
    <location>
        <begin position="115"/>
        <end position="127"/>
    </location>
</feature>
<feature type="compositionally biased region" description="Low complexity" evidence="1">
    <location>
        <begin position="378"/>
        <end position="389"/>
    </location>
</feature>
<proteinExistence type="predicted"/>
<feature type="region of interest" description="Disordered" evidence="1">
    <location>
        <begin position="984"/>
        <end position="1004"/>
    </location>
</feature>
<dbReference type="Proteomes" id="UP001153620">
    <property type="component" value="Chromosome 2"/>
</dbReference>
<dbReference type="SMART" id="SM00462">
    <property type="entry name" value="PTB"/>
    <property type="match status" value="1"/>
</dbReference>
<feature type="domain" description="PID" evidence="2">
    <location>
        <begin position="174"/>
        <end position="351"/>
    </location>
</feature>
<accession>A0A9P0J0B7</accession>
<dbReference type="OrthoDB" id="199913at2759"/>
<feature type="compositionally biased region" description="Basic residues" evidence="1">
    <location>
        <begin position="917"/>
        <end position="930"/>
    </location>
</feature>
<organism evidence="3 4">
    <name type="scientific">Chironomus riparius</name>
    <dbReference type="NCBI Taxonomy" id="315576"/>
    <lineage>
        <taxon>Eukaryota</taxon>
        <taxon>Metazoa</taxon>
        <taxon>Ecdysozoa</taxon>
        <taxon>Arthropoda</taxon>
        <taxon>Hexapoda</taxon>
        <taxon>Insecta</taxon>
        <taxon>Pterygota</taxon>
        <taxon>Neoptera</taxon>
        <taxon>Endopterygota</taxon>
        <taxon>Diptera</taxon>
        <taxon>Nematocera</taxon>
        <taxon>Chironomoidea</taxon>
        <taxon>Chironomidae</taxon>
        <taxon>Chironominae</taxon>
        <taxon>Chironomus</taxon>
    </lineage>
</organism>
<feature type="compositionally biased region" description="Basic and acidic residues" evidence="1">
    <location>
        <begin position="940"/>
        <end position="952"/>
    </location>
</feature>
<dbReference type="PANTHER" id="PTHR21219">
    <property type="entry name" value="FI19613P1"/>
    <property type="match status" value="1"/>
</dbReference>